<dbReference type="Proteomes" id="UP001164746">
    <property type="component" value="Chromosome 4"/>
</dbReference>
<reference evidence="7" key="1">
    <citation type="submission" date="2022-11" db="EMBL/GenBank/DDBJ databases">
        <title>Centuries of genome instability and evolution in soft-shell clam transmissible cancer (bioRxiv).</title>
        <authorList>
            <person name="Hart S.F.M."/>
            <person name="Yonemitsu M.A."/>
            <person name="Giersch R.M."/>
            <person name="Beal B.F."/>
            <person name="Arriagada G."/>
            <person name="Davis B.W."/>
            <person name="Ostrander E.A."/>
            <person name="Goff S.P."/>
            <person name="Metzger M.J."/>
        </authorList>
    </citation>
    <scope>NUCLEOTIDE SEQUENCE</scope>
    <source>
        <strain evidence="7">MELC-2E11</strain>
        <tissue evidence="7">Siphon/mantle</tissue>
    </source>
</reference>
<dbReference type="PANTHER" id="PTHR32341:SF10">
    <property type="entry name" value="INTERFERON-INDUCIBLE GTPASE 5"/>
    <property type="match status" value="1"/>
</dbReference>
<dbReference type="PROSITE" id="PS51716">
    <property type="entry name" value="G_IRG"/>
    <property type="match status" value="1"/>
</dbReference>
<dbReference type="EMBL" id="CP111015">
    <property type="protein sequence ID" value="WAR03619.1"/>
    <property type="molecule type" value="Genomic_DNA"/>
</dbReference>
<feature type="compositionally biased region" description="Basic and acidic residues" evidence="5">
    <location>
        <begin position="257"/>
        <end position="270"/>
    </location>
</feature>
<dbReference type="Gene3D" id="3.40.50.300">
    <property type="entry name" value="P-loop containing nucleotide triphosphate hydrolases"/>
    <property type="match status" value="1"/>
</dbReference>
<name>A0ABY7E5D6_MYAAR</name>
<feature type="compositionally biased region" description="Polar residues" evidence="5">
    <location>
        <begin position="229"/>
        <end position="244"/>
    </location>
</feature>
<evidence type="ECO:0000259" key="6">
    <source>
        <dbReference type="PROSITE" id="PS51716"/>
    </source>
</evidence>
<sequence>MDGENDVTQVEDKVPREKKSIPVGRSSTLFAEYLEKTGVEKAFRENLHLLLLQPELPYNPYHSFSSRMKTYQEKLDGADIRRLLDNELEEGYIDNLYTVKHYRNVWGTGSILKVINPDALEKYRWLINDITPQLDQLPIVQGYSNQCLVSLIGPAVFDGSFYPSVRTVQVRVEYIVSGEDVAQGVELYVSSVLTDIGNLYQSGHHFMIAVTIPKRSATNTWSSTTWNSHNIQNNLRGASKSPEQQIPDEGQGATSANKDKDGSKGKTDEKEQILKDLRAINLYLVPLMMELAASSLQEKNSPTIRSFIQDLKEKLQDRIPEIPVRVKKRPKPKPIAPVVEEGEYEHGKEDSHIHGHRTSVLPVATLIDRDDSPPAVVREAVLMKYMLDCHFDDMWNSFLIEMELFYEKTSHLVGTLFNTGVTLEDERNHVYHIQGLNVHGIKPAMQMLDTGSYTDLADLPQVFAKLQQKSYIQKKGPYRVGICLALSGPGVWYGRMQPYLTEIEFHEHYYIQGPSGCSGEAIQLFSSIVYSHLEELITTSGLPVGGVYFGQQAPDHWSSKDILNKMAGFSAVFAQTCMKKQPIYAKAYISLGDWRFVTVTKYFKLHFLSLEPELFYEENPAALYQSVFSSKERVTFHCQRSGLAGAGSYCDPLSAAKVGKVVAYIEGCMGECERRGDWLYFYRHLLLRDLVMQGLVEINMLYGEEEQSGADNPNTPEHLEAGSHAKNRVDQKAFSSMIVAFEQKLRSVCSSKITMVAPSLPEYIIDRKFKSAVEYDELTQEPSLAVEQQTIQTLEELKSMLQYLQDVLSSDVHSVLPAVTYHTNRLTQRPVLESRASKTPEYPTQRAVLESPVKTPDPTQRAYLVSRETKSPESLARSSSQHVGTHRRREKRPGLFLGPGEERSRPDSVVSLTFSEVYKMGFAASKQVTEECEQNEDLQHEKDVKKFQDAFESGGYSDLHKIVSDNLDEWKKIELNIAVTGKSGSGKSSFINAFMNKKPGDEGAAEVGGFEETTMKIKKYKHEKYNMCLWDLPGIGTARFPRDEYLRKTSFTQFDFFLIVTATRLSENDVYLAKEVHEKMERKRFFLLRTKLDDVSKEKKRSEEELEKIRYSIRRSLLDNKLTNDNVYLIDSYNTQAYDFQKLVSKMIDTAPREKKETFLLALSSSTERVLKARKDALAKRIWKVAIPAALGSAVPIPLVGATIGAGCLLTEGKLYSQCFGLDFKSREKMAGTMKMNVKDFDSFMDLKSVAILGSVEAFAAYIGQSTISEGIENVMKISMPVLGSALAGGISYPICVYALKQLLNLVFEEAVLVNKKIVNWVNSKSKIE</sequence>
<dbReference type="Pfam" id="PF05049">
    <property type="entry name" value="IIGP"/>
    <property type="match status" value="1"/>
</dbReference>
<proteinExistence type="inferred from homology"/>
<comment type="similarity">
    <text evidence="1">Belongs to the TRAFAC class dynamin-like GTPase superfamily. IRG family.</text>
</comment>
<evidence type="ECO:0000256" key="1">
    <source>
        <dbReference type="ARBA" id="ARBA00005429"/>
    </source>
</evidence>
<feature type="region of interest" description="Disordered" evidence="5">
    <location>
        <begin position="830"/>
        <end position="905"/>
    </location>
</feature>
<evidence type="ECO:0000256" key="2">
    <source>
        <dbReference type="ARBA" id="ARBA00022741"/>
    </source>
</evidence>
<evidence type="ECO:0000256" key="3">
    <source>
        <dbReference type="ARBA" id="ARBA00022801"/>
    </source>
</evidence>
<gene>
    <name evidence="7" type="ORF">MAR_010177</name>
</gene>
<dbReference type="PANTHER" id="PTHR32341">
    <property type="entry name" value="INTERFERON-INDUCIBLE GTPASE"/>
    <property type="match status" value="1"/>
</dbReference>
<feature type="region of interest" description="Disordered" evidence="5">
    <location>
        <begin position="223"/>
        <end position="270"/>
    </location>
</feature>
<dbReference type="InterPro" id="IPR030385">
    <property type="entry name" value="G_IRG_dom"/>
</dbReference>
<evidence type="ECO:0000256" key="4">
    <source>
        <dbReference type="ARBA" id="ARBA00023134"/>
    </source>
</evidence>
<keyword evidence="8" id="KW-1185">Reference proteome</keyword>
<keyword evidence="4" id="KW-0342">GTP-binding</keyword>
<dbReference type="InterPro" id="IPR051515">
    <property type="entry name" value="IRG"/>
</dbReference>
<evidence type="ECO:0000256" key="5">
    <source>
        <dbReference type="SAM" id="MobiDB-lite"/>
    </source>
</evidence>
<keyword evidence="3" id="KW-0378">Hydrolase</keyword>
<dbReference type="SUPFAM" id="SSF52540">
    <property type="entry name" value="P-loop containing nucleoside triphosphate hydrolases"/>
    <property type="match status" value="1"/>
</dbReference>
<evidence type="ECO:0000313" key="8">
    <source>
        <dbReference type="Proteomes" id="UP001164746"/>
    </source>
</evidence>
<evidence type="ECO:0000313" key="7">
    <source>
        <dbReference type="EMBL" id="WAR03619.1"/>
    </source>
</evidence>
<accession>A0ABY7E5D6</accession>
<dbReference type="InterPro" id="IPR007743">
    <property type="entry name" value="Immunity-related_GTPase-like"/>
</dbReference>
<dbReference type="InterPro" id="IPR027417">
    <property type="entry name" value="P-loop_NTPase"/>
</dbReference>
<organism evidence="7 8">
    <name type="scientific">Mya arenaria</name>
    <name type="common">Soft-shell clam</name>
    <dbReference type="NCBI Taxonomy" id="6604"/>
    <lineage>
        <taxon>Eukaryota</taxon>
        <taxon>Metazoa</taxon>
        <taxon>Spiralia</taxon>
        <taxon>Lophotrochozoa</taxon>
        <taxon>Mollusca</taxon>
        <taxon>Bivalvia</taxon>
        <taxon>Autobranchia</taxon>
        <taxon>Heteroconchia</taxon>
        <taxon>Euheterodonta</taxon>
        <taxon>Imparidentia</taxon>
        <taxon>Neoheterodontei</taxon>
        <taxon>Myida</taxon>
        <taxon>Myoidea</taxon>
        <taxon>Myidae</taxon>
        <taxon>Mya</taxon>
    </lineage>
</organism>
<feature type="domain" description="IRG-type G" evidence="6">
    <location>
        <begin position="973"/>
        <end position="1150"/>
    </location>
</feature>
<keyword evidence="2" id="KW-0547">Nucleotide-binding</keyword>
<protein>
    <submittedName>
        <fullName evidence="7">IIGP5-like protein</fullName>
    </submittedName>
</protein>